<keyword evidence="3" id="KW-1185">Reference proteome</keyword>
<protein>
    <submittedName>
        <fullName evidence="2">Uncharacterized protein</fullName>
    </submittedName>
</protein>
<comment type="caution">
    <text evidence="2">The sequence shown here is derived from an EMBL/GenBank/DDBJ whole genome shotgun (WGS) entry which is preliminary data.</text>
</comment>
<name>A0A9D4JVW9_DREPO</name>
<dbReference type="EMBL" id="JAIWYP010000005">
    <property type="protein sequence ID" value="KAH3822378.1"/>
    <property type="molecule type" value="Genomic_DNA"/>
</dbReference>
<feature type="region of interest" description="Disordered" evidence="1">
    <location>
        <begin position="47"/>
        <end position="66"/>
    </location>
</feature>
<evidence type="ECO:0000256" key="1">
    <source>
        <dbReference type="SAM" id="MobiDB-lite"/>
    </source>
</evidence>
<reference evidence="2" key="2">
    <citation type="submission" date="2020-11" db="EMBL/GenBank/DDBJ databases">
        <authorList>
            <person name="McCartney M.A."/>
            <person name="Auch B."/>
            <person name="Kono T."/>
            <person name="Mallez S."/>
            <person name="Becker A."/>
            <person name="Gohl D.M."/>
            <person name="Silverstein K.A.T."/>
            <person name="Koren S."/>
            <person name="Bechman K.B."/>
            <person name="Herman A."/>
            <person name="Abrahante J.E."/>
            <person name="Garbe J."/>
        </authorList>
    </citation>
    <scope>NUCLEOTIDE SEQUENCE</scope>
    <source>
        <strain evidence="2">Duluth1</strain>
        <tissue evidence="2">Whole animal</tissue>
    </source>
</reference>
<organism evidence="2 3">
    <name type="scientific">Dreissena polymorpha</name>
    <name type="common">Zebra mussel</name>
    <name type="synonym">Mytilus polymorpha</name>
    <dbReference type="NCBI Taxonomy" id="45954"/>
    <lineage>
        <taxon>Eukaryota</taxon>
        <taxon>Metazoa</taxon>
        <taxon>Spiralia</taxon>
        <taxon>Lophotrochozoa</taxon>
        <taxon>Mollusca</taxon>
        <taxon>Bivalvia</taxon>
        <taxon>Autobranchia</taxon>
        <taxon>Heteroconchia</taxon>
        <taxon>Euheterodonta</taxon>
        <taxon>Imparidentia</taxon>
        <taxon>Neoheterodontei</taxon>
        <taxon>Myida</taxon>
        <taxon>Dreissenoidea</taxon>
        <taxon>Dreissenidae</taxon>
        <taxon>Dreissena</taxon>
    </lineage>
</organism>
<reference evidence="2" key="1">
    <citation type="journal article" date="2019" name="bioRxiv">
        <title>The Genome of the Zebra Mussel, Dreissena polymorpha: A Resource for Invasive Species Research.</title>
        <authorList>
            <person name="McCartney M.A."/>
            <person name="Auch B."/>
            <person name="Kono T."/>
            <person name="Mallez S."/>
            <person name="Zhang Y."/>
            <person name="Obille A."/>
            <person name="Becker A."/>
            <person name="Abrahante J.E."/>
            <person name="Garbe J."/>
            <person name="Badalamenti J.P."/>
            <person name="Herman A."/>
            <person name="Mangelson H."/>
            <person name="Liachko I."/>
            <person name="Sullivan S."/>
            <person name="Sone E.D."/>
            <person name="Koren S."/>
            <person name="Silverstein K.A.T."/>
            <person name="Beckman K.B."/>
            <person name="Gohl D.M."/>
        </authorList>
    </citation>
    <scope>NUCLEOTIDE SEQUENCE</scope>
    <source>
        <strain evidence="2">Duluth1</strain>
        <tissue evidence="2">Whole animal</tissue>
    </source>
</reference>
<evidence type="ECO:0000313" key="2">
    <source>
        <dbReference type="EMBL" id="KAH3822378.1"/>
    </source>
</evidence>
<accession>A0A9D4JVW9</accession>
<gene>
    <name evidence="2" type="ORF">DPMN_124156</name>
</gene>
<proteinExistence type="predicted"/>
<evidence type="ECO:0000313" key="3">
    <source>
        <dbReference type="Proteomes" id="UP000828390"/>
    </source>
</evidence>
<sequence>MTALCSPIQSAAFAVGVNYACPNCNQSCCILKDYVLKRKLYNFRTSRDSKVPNVPPATNNDDQADPAIKSLKKVKSAGVDKHMGKLLQSAGKQMIADYVSMCNKI</sequence>
<dbReference type="Proteomes" id="UP000828390">
    <property type="component" value="Unassembled WGS sequence"/>
</dbReference>
<dbReference type="AlphaFoldDB" id="A0A9D4JVW9"/>